<dbReference type="Gene3D" id="3.30.200.20">
    <property type="entry name" value="Phosphorylase Kinase, domain 1"/>
    <property type="match status" value="1"/>
</dbReference>
<keyword evidence="9" id="KW-1133">Transmembrane helix</keyword>
<dbReference type="Proteomes" id="UP000002213">
    <property type="component" value="Chromosome"/>
</dbReference>
<evidence type="ECO:0000256" key="7">
    <source>
        <dbReference type="PROSITE-ProRule" id="PRU10141"/>
    </source>
</evidence>
<feature type="compositionally biased region" description="Low complexity" evidence="8">
    <location>
        <begin position="246"/>
        <end position="261"/>
    </location>
</feature>
<dbReference type="EMBL" id="CP001630">
    <property type="protein sequence ID" value="ACU34598.1"/>
    <property type="molecule type" value="Genomic_DNA"/>
</dbReference>
<dbReference type="Gene3D" id="1.10.510.10">
    <property type="entry name" value="Transferase(Phosphotransferase) domain 1"/>
    <property type="match status" value="1"/>
</dbReference>
<feature type="transmembrane region" description="Helical" evidence="9">
    <location>
        <begin position="165"/>
        <end position="186"/>
    </location>
</feature>
<dbReference type="PROSITE" id="PS00108">
    <property type="entry name" value="PROTEIN_KINASE_ST"/>
    <property type="match status" value="1"/>
</dbReference>
<dbReference type="SUPFAM" id="SSF56112">
    <property type="entry name" value="Protein kinase-like (PK-like)"/>
    <property type="match status" value="1"/>
</dbReference>
<keyword evidence="3" id="KW-0808">Transferase</keyword>
<accession>C6WJG6</accession>
<protein>
    <recommendedName>
        <fullName evidence="1">non-specific serine/threonine protein kinase</fullName>
        <ecNumber evidence="1">2.7.11.1</ecNumber>
    </recommendedName>
</protein>
<dbReference type="InterPro" id="IPR011009">
    <property type="entry name" value="Kinase-like_dom_sf"/>
</dbReference>
<reference evidence="11 12" key="1">
    <citation type="journal article" date="2009" name="Stand. Genomic Sci.">
        <title>Complete genome sequence of Actinosynnema mirum type strain (101).</title>
        <authorList>
            <person name="Land M."/>
            <person name="Lapidus A."/>
            <person name="Mayilraj S."/>
            <person name="Chen F."/>
            <person name="Copeland A."/>
            <person name="Del Rio T.G."/>
            <person name="Nolan M."/>
            <person name="Lucas S."/>
            <person name="Tice H."/>
            <person name="Cheng J.F."/>
            <person name="Chertkov O."/>
            <person name="Bruce D."/>
            <person name="Goodwin L."/>
            <person name="Pitluck S."/>
            <person name="Rohde M."/>
            <person name="Goker M."/>
            <person name="Pati A."/>
            <person name="Ivanova N."/>
            <person name="Mavromatis K."/>
            <person name="Chen A."/>
            <person name="Palaniappan K."/>
            <person name="Hauser L."/>
            <person name="Chang Y.J."/>
            <person name="Jeffries C.C."/>
            <person name="Brettin T."/>
            <person name="Detter J.C."/>
            <person name="Han C."/>
            <person name="Chain P."/>
            <person name="Tindall B.J."/>
            <person name="Bristow J."/>
            <person name="Eisen J.A."/>
            <person name="Markowitz V."/>
            <person name="Hugenholtz P."/>
            <person name="Kyrpides N.C."/>
            <person name="Klenk H.P."/>
        </authorList>
    </citation>
    <scope>NUCLEOTIDE SEQUENCE [LARGE SCALE GENOMIC DNA]</scope>
    <source>
        <strain evidence="12">ATCC 29888 / DSM 43827 / JCM 3225 / NBRC 14064 / NCIMB 13271 / NRRL B-12336 / IMRU 3971 / 101</strain>
    </source>
</reference>
<keyword evidence="12" id="KW-1185">Reference proteome</keyword>
<dbReference type="EC" id="2.7.11.1" evidence="1"/>
<keyword evidence="9" id="KW-0812">Transmembrane</keyword>
<feature type="compositionally biased region" description="Low complexity" evidence="8">
    <location>
        <begin position="286"/>
        <end position="325"/>
    </location>
</feature>
<dbReference type="InterPro" id="IPR000719">
    <property type="entry name" value="Prot_kinase_dom"/>
</dbReference>
<name>C6WJG6_ACTMD</name>
<evidence type="ECO:0000313" key="11">
    <source>
        <dbReference type="EMBL" id="ACU34598.1"/>
    </source>
</evidence>
<dbReference type="AlphaFoldDB" id="C6WJG6"/>
<feature type="region of interest" description="Disordered" evidence="8">
    <location>
        <begin position="217"/>
        <end position="382"/>
    </location>
</feature>
<feature type="domain" description="Protein kinase" evidence="10">
    <location>
        <begin position="442"/>
        <end position="695"/>
    </location>
</feature>
<keyword evidence="5 11" id="KW-0418">Kinase</keyword>
<evidence type="ECO:0000256" key="2">
    <source>
        <dbReference type="ARBA" id="ARBA00022527"/>
    </source>
</evidence>
<organism evidence="11 12">
    <name type="scientific">Actinosynnema mirum (strain ATCC 29888 / DSM 43827 / JCM 3225 / NBRC 14064 / NCIMB 13271 / NRRL B-12336 / IMRU 3971 / 101)</name>
    <dbReference type="NCBI Taxonomy" id="446462"/>
    <lineage>
        <taxon>Bacteria</taxon>
        <taxon>Bacillati</taxon>
        <taxon>Actinomycetota</taxon>
        <taxon>Actinomycetes</taxon>
        <taxon>Pseudonocardiales</taxon>
        <taxon>Pseudonocardiaceae</taxon>
        <taxon>Actinosynnema</taxon>
    </lineage>
</organism>
<dbReference type="InterPro" id="IPR017441">
    <property type="entry name" value="Protein_kinase_ATP_BS"/>
</dbReference>
<evidence type="ECO:0000313" key="12">
    <source>
        <dbReference type="Proteomes" id="UP000002213"/>
    </source>
</evidence>
<dbReference type="HOGENOM" id="CLU_429487_0_0_11"/>
<keyword evidence="6 7" id="KW-0067">ATP-binding</keyword>
<dbReference type="KEGG" id="ami:Amir_0635"/>
<dbReference type="Pfam" id="PF00069">
    <property type="entry name" value="Pkinase"/>
    <property type="match status" value="1"/>
</dbReference>
<evidence type="ECO:0000259" key="10">
    <source>
        <dbReference type="PROSITE" id="PS50011"/>
    </source>
</evidence>
<evidence type="ECO:0000256" key="5">
    <source>
        <dbReference type="ARBA" id="ARBA00022777"/>
    </source>
</evidence>
<evidence type="ECO:0000256" key="4">
    <source>
        <dbReference type="ARBA" id="ARBA00022741"/>
    </source>
</evidence>
<dbReference type="GO" id="GO:0004674">
    <property type="term" value="F:protein serine/threonine kinase activity"/>
    <property type="evidence" value="ECO:0007669"/>
    <property type="project" value="UniProtKB-KW"/>
</dbReference>
<evidence type="ECO:0000256" key="3">
    <source>
        <dbReference type="ARBA" id="ARBA00022679"/>
    </source>
</evidence>
<evidence type="ECO:0000256" key="9">
    <source>
        <dbReference type="SAM" id="Phobius"/>
    </source>
</evidence>
<feature type="transmembrane region" description="Helical" evidence="9">
    <location>
        <begin position="192"/>
        <end position="213"/>
    </location>
</feature>
<evidence type="ECO:0000256" key="6">
    <source>
        <dbReference type="ARBA" id="ARBA00022840"/>
    </source>
</evidence>
<dbReference type="RefSeq" id="WP_012783260.1">
    <property type="nucleotide sequence ID" value="NC_013093.1"/>
</dbReference>
<dbReference type="PROSITE" id="PS50011">
    <property type="entry name" value="PROTEIN_KINASE_DOM"/>
    <property type="match status" value="1"/>
</dbReference>
<feature type="transmembrane region" description="Helical" evidence="9">
    <location>
        <begin position="59"/>
        <end position="80"/>
    </location>
</feature>
<evidence type="ECO:0000256" key="8">
    <source>
        <dbReference type="SAM" id="MobiDB-lite"/>
    </source>
</evidence>
<keyword evidence="4 7" id="KW-0547">Nucleotide-binding</keyword>
<keyword evidence="2 11" id="KW-0723">Serine/threonine-protein kinase</keyword>
<dbReference type="CDD" id="cd14014">
    <property type="entry name" value="STKc_PknB_like"/>
    <property type="match status" value="1"/>
</dbReference>
<dbReference type="PROSITE" id="PS00107">
    <property type="entry name" value="PROTEIN_KINASE_ATP"/>
    <property type="match status" value="1"/>
</dbReference>
<evidence type="ECO:0000256" key="1">
    <source>
        <dbReference type="ARBA" id="ARBA00012513"/>
    </source>
</evidence>
<dbReference type="PANTHER" id="PTHR43289:SF6">
    <property type="entry name" value="SERINE_THREONINE-PROTEIN KINASE NEKL-3"/>
    <property type="match status" value="1"/>
</dbReference>
<keyword evidence="9" id="KW-0472">Membrane</keyword>
<dbReference type="STRING" id="446462.Amir_0635"/>
<gene>
    <name evidence="11" type="ordered locus">Amir_0635</name>
</gene>
<feature type="transmembrane region" description="Helical" evidence="9">
    <location>
        <begin position="127"/>
        <end position="153"/>
    </location>
</feature>
<feature type="binding site" evidence="7">
    <location>
        <position position="471"/>
    </location>
    <ligand>
        <name>ATP</name>
        <dbReference type="ChEBI" id="CHEBI:30616"/>
    </ligand>
</feature>
<feature type="transmembrane region" description="Helical" evidence="9">
    <location>
        <begin position="23"/>
        <end position="47"/>
    </location>
</feature>
<sequence length="721" mass="75985">MDLAKSVLLWLHGWSVELCPGDWALTTTAFGALIGTLPTIASLLAIVIRRVVGNSYGPVTGGLFAVLGVTSTLVLPWVMFSATVKLLGNRALPGSGTLDDRPCGAFTQGEYLLDGPSIARSFTDGNLMYVIAGGTAAVLALLCLLFVMLQAGSTFRLGPSWPRKVFWVPFAVLLVATSALPVSLMAHLYAGFFPVALIGSIVVRIFGLTTAMLNRPGRDRGNSAPPQPQVSRPPAHQPPAERKKAALPPSASQSAQHSAQHSPPPYQPAGSESSGPHQKPPPYQPAPYAAVPQRQQSSTFPPQQSAQQSAAHQPSAHQPSAQARQYPPTRVADLGQVSGPNATRVGPPPFDHSGQGPAVPQGPNQTRMDVPQGAQGPNPTRVESLPLWATDEPTAVDQARLDGPARLADTPGPLPFGAGAASASMPAAPQRGKVWNPASGRFRRVKQLGSGGFGTVWLAVDTQLDRTVAVKLAHAPDNDTEQRMLREARALAALRHPNCVRVFDIVQDPDGLAIVMEYIDGQALSDVVQNDGFLTDVLAARLWINMADALAAAHEKGVLHRDVKPSNVIVDGEGTAHLIDFGIARSKGDSTLTATGMMVGTPDFLAPETARGDAATPASDAWQLAATVSYALTGQPPRGTRENPISSLMAAAQGEPCVKLPHQSTHLRLLTAALDADPARRPTLAAIRSELGAWLVRAGVSKEGPVTQMISKPDPPTRPVR</sequence>
<dbReference type="GO" id="GO:0005524">
    <property type="term" value="F:ATP binding"/>
    <property type="evidence" value="ECO:0007669"/>
    <property type="project" value="UniProtKB-UniRule"/>
</dbReference>
<dbReference type="InterPro" id="IPR008271">
    <property type="entry name" value="Ser/Thr_kinase_AS"/>
</dbReference>
<dbReference type="PANTHER" id="PTHR43289">
    <property type="entry name" value="MITOGEN-ACTIVATED PROTEIN KINASE KINASE KINASE 20-RELATED"/>
    <property type="match status" value="1"/>
</dbReference>
<proteinExistence type="predicted"/>
<dbReference type="SMART" id="SM00220">
    <property type="entry name" value="S_TKc"/>
    <property type="match status" value="1"/>
</dbReference>
<dbReference type="eggNOG" id="COG0515">
    <property type="taxonomic scope" value="Bacteria"/>
</dbReference>